<evidence type="ECO:0000313" key="4">
    <source>
        <dbReference type="Proteomes" id="UP001430149"/>
    </source>
</evidence>
<dbReference type="Proteomes" id="UP001430149">
    <property type="component" value="Unassembled WGS sequence"/>
</dbReference>
<dbReference type="InterPro" id="IPR024655">
    <property type="entry name" value="Asl1_glyco_hydro_catalytic"/>
</dbReference>
<sequence length="336" mass="37530">MVQTPRRKRFVQCSVLAIALLASLSGHALDMEAGAAIHFARHNADLPMITRLVKQAGLTSWRTSLVWAAIEREKGHYALPARYARVLEQAREAQARGQRPLLLLGYGNPLYEKGGLVTTEEARQGFAHYAHWVATQMKGVVRYYEIWNEWDVGFGSTTQPRSIGSVRDYAALVRAAAAAIHQVDPDAIVIAGGATNEDSHWFEAFARTDALSAINGVSIHPYNYGKPSWGHTPDAAMAWVDQVERMMAKASGHPVDMYVTEIGWPTSTRGYSEDAVAEYLTRFMELAKASKQVRGVWWYDLIDDGSDPDNREHRFGLFRQNGEPKPAALRMAEFNR</sequence>
<feature type="signal peptide" evidence="1">
    <location>
        <begin position="1"/>
        <end position="28"/>
    </location>
</feature>
<dbReference type="SUPFAM" id="SSF51445">
    <property type="entry name" value="(Trans)glycosidases"/>
    <property type="match status" value="1"/>
</dbReference>
<reference evidence="3" key="1">
    <citation type="submission" date="2020-10" db="EMBL/GenBank/DDBJ databases">
        <title>Phylogeny of dyella-like bacteria.</title>
        <authorList>
            <person name="Fu J."/>
        </authorList>
    </citation>
    <scope>NUCLEOTIDE SEQUENCE</scope>
    <source>
        <strain evidence="3">DHOC52</strain>
    </source>
</reference>
<evidence type="ECO:0000256" key="1">
    <source>
        <dbReference type="SAM" id="SignalP"/>
    </source>
</evidence>
<keyword evidence="4" id="KW-1185">Reference proteome</keyword>
<feature type="domain" description="Asl1-like glycosyl hydrolase catalytic" evidence="2">
    <location>
        <begin position="147"/>
        <end position="326"/>
    </location>
</feature>
<dbReference type="PANTHER" id="PTHR12631:SF10">
    <property type="entry name" value="BETA-XYLOSIDASE-LIKE PROTEIN-RELATED"/>
    <property type="match status" value="1"/>
</dbReference>
<dbReference type="InterPro" id="IPR051923">
    <property type="entry name" value="Glycosyl_Hydrolase_39"/>
</dbReference>
<name>A0ABS2K0Y6_9GAMM</name>
<accession>A0ABS2K0Y6</accession>
<comment type="caution">
    <text evidence="3">The sequence shown here is derived from an EMBL/GenBank/DDBJ whole genome shotgun (WGS) entry which is preliminary data.</text>
</comment>
<feature type="chain" id="PRO_5045558579" evidence="1">
    <location>
        <begin position="29"/>
        <end position="336"/>
    </location>
</feature>
<evidence type="ECO:0000313" key="3">
    <source>
        <dbReference type="EMBL" id="MBM7124779.1"/>
    </source>
</evidence>
<dbReference type="Pfam" id="PF11790">
    <property type="entry name" value="Glyco_hydro_cc"/>
    <property type="match status" value="1"/>
</dbReference>
<organism evidence="3 4">
    <name type="scientific">Dyella flava</name>
    <dbReference type="NCBI Taxonomy" id="1920170"/>
    <lineage>
        <taxon>Bacteria</taxon>
        <taxon>Pseudomonadati</taxon>
        <taxon>Pseudomonadota</taxon>
        <taxon>Gammaproteobacteria</taxon>
        <taxon>Lysobacterales</taxon>
        <taxon>Rhodanobacteraceae</taxon>
        <taxon>Dyella</taxon>
    </lineage>
</organism>
<keyword evidence="1" id="KW-0732">Signal</keyword>
<gene>
    <name evidence="3" type="ORF">ISP19_05250</name>
</gene>
<protein>
    <submittedName>
        <fullName evidence="3">Glycosyl hydrolase</fullName>
    </submittedName>
</protein>
<dbReference type="GO" id="GO:0016787">
    <property type="term" value="F:hydrolase activity"/>
    <property type="evidence" value="ECO:0007669"/>
    <property type="project" value="UniProtKB-KW"/>
</dbReference>
<proteinExistence type="predicted"/>
<keyword evidence="3" id="KW-0378">Hydrolase</keyword>
<dbReference type="Gene3D" id="3.20.20.80">
    <property type="entry name" value="Glycosidases"/>
    <property type="match status" value="1"/>
</dbReference>
<dbReference type="PANTHER" id="PTHR12631">
    <property type="entry name" value="ALPHA-L-IDURONIDASE"/>
    <property type="match status" value="1"/>
</dbReference>
<dbReference type="InterPro" id="IPR017853">
    <property type="entry name" value="GH"/>
</dbReference>
<dbReference type="EMBL" id="JADIKE010000029">
    <property type="protein sequence ID" value="MBM7124779.1"/>
    <property type="molecule type" value="Genomic_DNA"/>
</dbReference>
<evidence type="ECO:0000259" key="2">
    <source>
        <dbReference type="Pfam" id="PF11790"/>
    </source>
</evidence>